<keyword evidence="2" id="KW-0175">Coiled coil</keyword>
<feature type="coiled-coil region" evidence="2">
    <location>
        <begin position="108"/>
        <end position="142"/>
    </location>
</feature>
<dbReference type="Gene3D" id="3.30.70.270">
    <property type="match status" value="1"/>
</dbReference>
<organism evidence="5 6">
    <name type="scientific">Rubripirellula amarantea</name>
    <dbReference type="NCBI Taxonomy" id="2527999"/>
    <lineage>
        <taxon>Bacteria</taxon>
        <taxon>Pseudomonadati</taxon>
        <taxon>Planctomycetota</taxon>
        <taxon>Planctomycetia</taxon>
        <taxon>Pirellulales</taxon>
        <taxon>Pirellulaceae</taxon>
        <taxon>Rubripirellula</taxon>
    </lineage>
</organism>
<dbReference type="SUPFAM" id="SSF55073">
    <property type="entry name" value="Nucleotide cyclase"/>
    <property type="match status" value="1"/>
</dbReference>
<dbReference type="AlphaFoldDB" id="A0A5C5WRC4"/>
<dbReference type="GO" id="GO:0043709">
    <property type="term" value="P:cell adhesion involved in single-species biofilm formation"/>
    <property type="evidence" value="ECO:0007669"/>
    <property type="project" value="TreeGrafter"/>
</dbReference>
<dbReference type="GO" id="GO:1902201">
    <property type="term" value="P:negative regulation of bacterial-type flagellum-dependent cell motility"/>
    <property type="evidence" value="ECO:0007669"/>
    <property type="project" value="TreeGrafter"/>
</dbReference>
<dbReference type="FunFam" id="3.30.70.270:FF:000001">
    <property type="entry name" value="Diguanylate cyclase domain protein"/>
    <property type="match status" value="1"/>
</dbReference>
<feature type="compositionally biased region" description="Polar residues" evidence="3">
    <location>
        <begin position="356"/>
        <end position="372"/>
    </location>
</feature>
<dbReference type="RefSeq" id="WP_146513054.1">
    <property type="nucleotide sequence ID" value="NZ_SJPI01000001.1"/>
</dbReference>
<keyword evidence="5" id="KW-0808">Transferase</keyword>
<dbReference type="EMBL" id="SJPI01000001">
    <property type="protein sequence ID" value="TWT52729.1"/>
    <property type="molecule type" value="Genomic_DNA"/>
</dbReference>
<gene>
    <name evidence="5" type="primary">ydaM_1</name>
    <name evidence="5" type="ORF">Pla22_03550</name>
</gene>
<keyword evidence="5" id="KW-0548">Nucleotidyltransferase</keyword>
<evidence type="ECO:0000256" key="2">
    <source>
        <dbReference type="SAM" id="Coils"/>
    </source>
</evidence>
<dbReference type="InterPro" id="IPR029787">
    <property type="entry name" value="Nucleotide_cyclase"/>
</dbReference>
<dbReference type="EC" id="2.7.7.65" evidence="1"/>
<sequence>MIWLDYFIPLSCGGGGVACGWVMNALSRQGAPPNVPRKTAAAELATESVPVETMEAKQKRIAAVAEQLQSYAKTMAADVDAHQTRVKEVNHTLTNNQTQAPEAVLEAIHELIASNETMQNQLQDAHDRIHEQALQIESAERRAETDALTRVANRAAFDKHLQSQHALGTGKAGSLAMLDVDHFKKFNDVYGHRAGDEVLRVVAGMMHSRLNKHGLVARYGGEEFAIILDGKSLEEASLLVESARMAISQREILFEGKRLRVTASVGVAALESDESIEQWVQRADDGLYRSKEKGRDCGHSMKRSKATLIQAKRISNLASPDQAPERESASIEAASIDLDDVFSLDDDEMIGGSEGEQASKNSPPSDPSTSETVAAGPLASLPNHNALRETFEDILKRAQTSASMSIMAISCNGPANSTTMRSLVQIVRATLRSVDRLGYENDSTLLVCMPSVDPSTAQARGLQICRSAGAVGIKQTDTGENMVSVGIAPAAEESDFEEIVRAAMDMSVRGRVPGMRPVVFADAVTTT</sequence>
<evidence type="ECO:0000256" key="1">
    <source>
        <dbReference type="ARBA" id="ARBA00012528"/>
    </source>
</evidence>
<dbReference type="Proteomes" id="UP000316598">
    <property type="component" value="Unassembled WGS sequence"/>
</dbReference>
<evidence type="ECO:0000256" key="3">
    <source>
        <dbReference type="SAM" id="MobiDB-lite"/>
    </source>
</evidence>
<accession>A0A5C5WRC4</accession>
<dbReference type="CDD" id="cd01949">
    <property type="entry name" value="GGDEF"/>
    <property type="match status" value="1"/>
</dbReference>
<keyword evidence="6" id="KW-1185">Reference proteome</keyword>
<name>A0A5C5WRC4_9BACT</name>
<dbReference type="InterPro" id="IPR000160">
    <property type="entry name" value="GGDEF_dom"/>
</dbReference>
<dbReference type="SMART" id="SM00267">
    <property type="entry name" value="GGDEF"/>
    <property type="match status" value="1"/>
</dbReference>
<comment type="caution">
    <text evidence="5">The sequence shown here is derived from an EMBL/GenBank/DDBJ whole genome shotgun (WGS) entry which is preliminary data.</text>
</comment>
<dbReference type="PROSITE" id="PS50887">
    <property type="entry name" value="GGDEF"/>
    <property type="match status" value="1"/>
</dbReference>
<dbReference type="GO" id="GO:0052621">
    <property type="term" value="F:diguanylate cyclase activity"/>
    <property type="evidence" value="ECO:0007669"/>
    <property type="project" value="UniProtKB-EC"/>
</dbReference>
<dbReference type="NCBIfam" id="TIGR00254">
    <property type="entry name" value="GGDEF"/>
    <property type="match status" value="1"/>
</dbReference>
<evidence type="ECO:0000313" key="5">
    <source>
        <dbReference type="EMBL" id="TWT52729.1"/>
    </source>
</evidence>
<dbReference type="InterPro" id="IPR043128">
    <property type="entry name" value="Rev_trsase/Diguanyl_cyclase"/>
</dbReference>
<dbReference type="PANTHER" id="PTHR45138:SF24">
    <property type="entry name" value="DIGUANYLATE CYCLASE DGCC-RELATED"/>
    <property type="match status" value="1"/>
</dbReference>
<proteinExistence type="predicted"/>
<dbReference type="Pfam" id="PF00990">
    <property type="entry name" value="GGDEF"/>
    <property type="match status" value="1"/>
</dbReference>
<dbReference type="GO" id="GO:0005886">
    <property type="term" value="C:plasma membrane"/>
    <property type="evidence" value="ECO:0007669"/>
    <property type="project" value="TreeGrafter"/>
</dbReference>
<dbReference type="OrthoDB" id="243535at2"/>
<evidence type="ECO:0000259" key="4">
    <source>
        <dbReference type="PROSITE" id="PS50887"/>
    </source>
</evidence>
<evidence type="ECO:0000313" key="6">
    <source>
        <dbReference type="Proteomes" id="UP000316598"/>
    </source>
</evidence>
<protein>
    <recommendedName>
        <fullName evidence="1">diguanylate cyclase</fullName>
        <ecNumber evidence="1">2.7.7.65</ecNumber>
    </recommendedName>
</protein>
<dbReference type="InterPro" id="IPR050469">
    <property type="entry name" value="Diguanylate_Cyclase"/>
</dbReference>
<feature type="region of interest" description="Disordered" evidence="3">
    <location>
        <begin position="346"/>
        <end position="381"/>
    </location>
</feature>
<reference evidence="5 6" key="1">
    <citation type="submission" date="2019-02" db="EMBL/GenBank/DDBJ databases">
        <title>Deep-cultivation of Planctomycetes and their phenomic and genomic characterization uncovers novel biology.</title>
        <authorList>
            <person name="Wiegand S."/>
            <person name="Jogler M."/>
            <person name="Boedeker C."/>
            <person name="Pinto D."/>
            <person name="Vollmers J."/>
            <person name="Rivas-Marin E."/>
            <person name="Kohn T."/>
            <person name="Peeters S.H."/>
            <person name="Heuer A."/>
            <person name="Rast P."/>
            <person name="Oberbeckmann S."/>
            <person name="Bunk B."/>
            <person name="Jeske O."/>
            <person name="Meyerdierks A."/>
            <person name="Storesund J.E."/>
            <person name="Kallscheuer N."/>
            <person name="Luecker S."/>
            <person name="Lage O.M."/>
            <person name="Pohl T."/>
            <person name="Merkel B.J."/>
            <person name="Hornburger P."/>
            <person name="Mueller R.-W."/>
            <person name="Bruemmer F."/>
            <person name="Labrenz M."/>
            <person name="Spormann A.M."/>
            <person name="Op Den Camp H."/>
            <person name="Overmann J."/>
            <person name="Amann R."/>
            <person name="Jetten M.S.M."/>
            <person name="Mascher T."/>
            <person name="Medema M.H."/>
            <person name="Devos D.P."/>
            <person name="Kaster A.-K."/>
            <person name="Ovreas L."/>
            <person name="Rohde M."/>
            <person name="Galperin M.Y."/>
            <person name="Jogler C."/>
        </authorList>
    </citation>
    <scope>NUCLEOTIDE SEQUENCE [LARGE SCALE GENOMIC DNA]</scope>
    <source>
        <strain evidence="5 6">Pla22</strain>
    </source>
</reference>
<feature type="domain" description="GGDEF" evidence="4">
    <location>
        <begin position="171"/>
        <end position="303"/>
    </location>
</feature>
<dbReference type="PANTHER" id="PTHR45138">
    <property type="entry name" value="REGULATORY COMPONENTS OF SENSORY TRANSDUCTION SYSTEM"/>
    <property type="match status" value="1"/>
</dbReference>